<dbReference type="STRING" id="1184251.TCELL_0094"/>
<dbReference type="CDD" id="cd14820">
    <property type="entry name" value="TRAX"/>
    <property type="match status" value="1"/>
</dbReference>
<dbReference type="InterPro" id="IPR036081">
    <property type="entry name" value="Translin_sf"/>
</dbReference>
<evidence type="ECO:0000256" key="1">
    <source>
        <dbReference type="PIRSR" id="PIRSR602848-1"/>
    </source>
</evidence>
<dbReference type="PANTHER" id="PTHR10741">
    <property type="entry name" value="TRANSLIN AND TRANSLIN ASSOCIATED PROTEIN X"/>
    <property type="match status" value="1"/>
</dbReference>
<dbReference type="AlphaFoldDB" id="I3TCN1"/>
<proteinExistence type="predicted"/>
<keyword evidence="1" id="KW-0479">Metal-binding</keyword>
<keyword evidence="3" id="KW-1185">Reference proteome</keyword>
<feature type="binding site" evidence="1">
    <location>
        <position position="113"/>
    </location>
    <ligand>
        <name>Mg(2+)</name>
        <dbReference type="ChEBI" id="CHEBI:18420"/>
    </ligand>
</feature>
<dbReference type="Proteomes" id="UP000005270">
    <property type="component" value="Chromosome"/>
</dbReference>
<evidence type="ECO:0000313" key="3">
    <source>
        <dbReference type="Proteomes" id="UP000005270"/>
    </source>
</evidence>
<gene>
    <name evidence="2" type="ordered locus">TCELL_0094</name>
</gene>
<dbReference type="Gene3D" id="1.20.58.2140">
    <property type="match status" value="1"/>
</dbReference>
<accession>I3TCN1</accession>
<dbReference type="GO" id="GO:0046872">
    <property type="term" value="F:metal ion binding"/>
    <property type="evidence" value="ECO:0007669"/>
    <property type="project" value="UniProtKB-KW"/>
</dbReference>
<name>I3TCN1_THEC1</name>
<dbReference type="eggNOG" id="arCOG04318">
    <property type="taxonomic scope" value="Archaea"/>
</dbReference>
<evidence type="ECO:0000313" key="2">
    <source>
        <dbReference type="EMBL" id="AFK50519.1"/>
    </source>
</evidence>
<dbReference type="Pfam" id="PF01997">
    <property type="entry name" value="Translin"/>
    <property type="match status" value="1"/>
</dbReference>
<organism evidence="2 3">
    <name type="scientific">Thermogladius calderae (strain DSM 22663 / VKM B-2946 / 1633)</name>
    <dbReference type="NCBI Taxonomy" id="1184251"/>
    <lineage>
        <taxon>Archaea</taxon>
        <taxon>Thermoproteota</taxon>
        <taxon>Thermoprotei</taxon>
        <taxon>Desulfurococcales</taxon>
        <taxon>Desulfurococcaceae</taxon>
        <taxon>Thermogladius</taxon>
    </lineage>
</organism>
<dbReference type="SUPFAM" id="SSF74784">
    <property type="entry name" value="Translin"/>
    <property type="match status" value="1"/>
</dbReference>
<sequence length="226" mass="25207">MVGGSSPPGGIFNPPVLPSTRWSTIGLEQEVNEAIEYLSVKDKVREQVLKASREILRYSTEATRLIHAGDLPRALENIRRAGDVYISLGSVLAEHPDILYSGILQGALVEYVEAYMTYYAITEGRVPSRAEIGVDHVSYLLGLADFIGELKRHALDLLLIGKLEEAERVLRLMKYVYDNLRKVSFPDALLPGFRHKIDTARRLIETTQELLIYSKNARLAAGALSK</sequence>
<dbReference type="HOGENOM" id="CLU_099315_0_0_2"/>
<reference evidence="2 3" key="1">
    <citation type="journal article" date="2012" name="J. Bacteriol.">
        <title>Complete genome sequence of the hyperthermophilic cellulolytic Crenarchaeon 'Thermogladius cellulolyticus' 1633.</title>
        <authorList>
            <person name="Mardanov A.V."/>
            <person name="Kochetkova T.V."/>
            <person name="Beletsky A.V."/>
            <person name="Bonch-Osmolovskaya E.A."/>
            <person name="Ravin N.V."/>
            <person name="Skryabin K.G."/>
        </authorList>
    </citation>
    <scope>NUCLEOTIDE SEQUENCE [LARGE SCALE GENOMIC DNA]</scope>
    <source>
        <strain evidence="3">DSM 22663 / VKM B-2946 / 1633</strain>
    </source>
</reference>
<dbReference type="InParanoid" id="I3TCN1"/>
<dbReference type="KEGG" id="thg:TCELL_0094"/>
<dbReference type="EMBL" id="CP003531">
    <property type="protein sequence ID" value="AFK50519.1"/>
    <property type="molecule type" value="Genomic_DNA"/>
</dbReference>
<keyword evidence="1" id="KW-0460">Magnesium</keyword>
<protein>
    <submittedName>
        <fullName evidence="2">Translin</fullName>
    </submittedName>
</protein>
<dbReference type="GO" id="GO:0043565">
    <property type="term" value="F:sequence-specific DNA binding"/>
    <property type="evidence" value="ECO:0007669"/>
    <property type="project" value="InterPro"/>
</dbReference>
<feature type="binding site" evidence="1">
    <location>
        <position position="149"/>
    </location>
    <ligand>
        <name>Mg(2+)</name>
        <dbReference type="ChEBI" id="CHEBI:18420"/>
    </ligand>
</feature>
<dbReference type="InterPro" id="IPR002848">
    <property type="entry name" value="Translin_fam"/>
</dbReference>